<dbReference type="Proteomes" id="UP000295509">
    <property type="component" value="Unassembled WGS sequence"/>
</dbReference>
<keyword evidence="4" id="KW-0472">Membrane</keyword>
<dbReference type="SUPFAM" id="SSF46894">
    <property type="entry name" value="C-terminal effector domain of the bipartite response regulators"/>
    <property type="match status" value="2"/>
</dbReference>
<dbReference type="EMBL" id="SORE01000014">
    <property type="protein sequence ID" value="TDY45401.1"/>
    <property type="molecule type" value="Genomic_DNA"/>
</dbReference>
<keyword evidence="4" id="KW-0812">Transmembrane</keyword>
<feature type="domain" description="HTH luxR-type" evidence="5">
    <location>
        <begin position="1"/>
        <end position="61"/>
    </location>
</feature>
<protein>
    <submittedName>
        <fullName evidence="6">Regulatory LuxR family protein</fullName>
    </submittedName>
</protein>
<name>A0A4R8LNP1_9BURK</name>
<dbReference type="PANTHER" id="PTHR44688:SF16">
    <property type="entry name" value="DNA-BINDING TRANSCRIPTIONAL ACTIVATOR DEVR_DOSR"/>
    <property type="match status" value="1"/>
</dbReference>
<dbReference type="PROSITE" id="PS50043">
    <property type="entry name" value="HTH_LUXR_2"/>
    <property type="match status" value="2"/>
</dbReference>
<sequence length="149" mass="16450">MNLTRRETGVLSLIAQGMTDREIARQLEFSFSTARKYRENLLAKSGLKKSSQLVVKYFVLFPDALKQNGGLAHIDPCSPREREVLNLLASGLSDKQIARALGISNETARKHRRHLLNKTASPNVLTLLCIALMSGWLGDPARLLPVNAG</sequence>
<gene>
    <name evidence="6" type="ORF">BX592_11468</name>
</gene>
<dbReference type="Pfam" id="PF00196">
    <property type="entry name" value="GerE"/>
    <property type="match status" value="2"/>
</dbReference>
<proteinExistence type="predicted"/>
<accession>A0A4R8LNP1</accession>
<keyword evidence="1" id="KW-0805">Transcription regulation</keyword>
<evidence type="ECO:0000313" key="7">
    <source>
        <dbReference type="Proteomes" id="UP000295509"/>
    </source>
</evidence>
<dbReference type="InterPro" id="IPR036388">
    <property type="entry name" value="WH-like_DNA-bd_sf"/>
</dbReference>
<keyword evidence="7" id="KW-1185">Reference proteome</keyword>
<dbReference type="Gene3D" id="1.10.10.10">
    <property type="entry name" value="Winged helix-like DNA-binding domain superfamily/Winged helix DNA-binding domain"/>
    <property type="match status" value="2"/>
</dbReference>
<evidence type="ECO:0000256" key="1">
    <source>
        <dbReference type="ARBA" id="ARBA00023015"/>
    </source>
</evidence>
<evidence type="ECO:0000313" key="6">
    <source>
        <dbReference type="EMBL" id="TDY45401.1"/>
    </source>
</evidence>
<evidence type="ECO:0000256" key="3">
    <source>
        <dbReference type="ARBA" id="ARBA00023163"/>
    </source>
</evidence>
<keyword evidence="4" id="KW-1133">Transmembrane helix</keyword>
<organism evidence="6 7">
    <name type="scientific">Paraburkholderia rhizosphaerae</name>
    <dbReference type="NCBI Taxonomy" id="480658"/>
    <lineage>
        <taxon>Bacteria</taxon>
        <taxon>Pseudomonadati</taxon>
        <taxon>Pseudomonadota</taxon>
        <taxon>Betaproteobacteria</taxon>
        <taxon>Burkholderiales</taxon>
        <taxon>Burkholderiaceae</taxon>
        <taxon>Paraburkholderia</taxon>
    </lineage>
</organism>
<dbReference type="GO" id="GO:0003677">
    <property type="term" value="F:DNA binding"/>
    <property type="evidence" value="ECO:0007669"/>
    <property type="project" value="UniProtKB-KW"/>
</dbReference>
<dbReference type="SMART" id="SM00421">
    <property type="entry name" value="HTH_LUXR"/>
    <property type="match status" value="2"/>
</dbReference>
<dbReference type="AlphaFoldDB" id="A0A4R8LNP1"/>
<evidence type="ECO:0000256" key="2">
    <source>
        <dbReference type="ARBA" id="ARBA00023125"/>
    </source>
</evidence>
<dbReference type="InterPro" id="IPR000792">
    <property type="entry name" value="Tscrpt_reg_LuxR_C"/>
</dbReference>
<keyword evidence="2" id="KW-0238">DNA-binding</keyword>
<dbReference type="PANTHER" id="PTHR44688">
    <property type="entry name" value="DNA-BINDING TRANSCRIPTIONAL ACTIVATOR DEVR_DOSR"/>
    <property type="match status" value="1"/>
</dbReference>
<reference evidence="6 7" key="1">
    <citation type="submission" date="2019-03" db="EMBL/GenBank/DDBJ databases">
        <title>Genomic Encyclopedia of Type Strains, Phase III (KMG-III): the genomes of soil and plant-associated and newly described type strains.</title>
        <authorList>
            <person name="Whitman W."/>
        </authorList>
    </citation>
    <scope>NUCLEOTIDE SEQUENCE [LARGE SCALE GENOMIC DNA]</scope>
    <source>
        <strain evidence="6 7">LMG 29544</strain>
    </source>
</reference>
<evidence type="ECO:0000259" key="5">
    <source>
        <dbReference type="PROSITE" id="PS50043"/>
    </source>
</evidence>
<dbReference type="GO" id="GO:0006355">
    <property type="term" value="P:regulation of DNA-templated transcription"/>
    <property type="evidence" value="ECO:0007669"/>
    <property type="project" value="InterPro"/>
</dbReference>
<dbReference type="PRINTS" id="PR00038">
    <property type="entry name" value="HTHLUXR"/>
</dbReference>
<dbReference type="CDD" id="cd06170">
    <property type="entry name" value="LuxR_C_like"/>
    <property type="match status" value="2"/>
</dbReference>
<feature type="transmembrane region" description="Helical" evidence="4">
    <location>
        <begin position="119"/>
        <end position="137"/>
    </location>
</feature>
<keyword evidence="3" id="KW-0804">Transcription</keyword>
<feature type="domain" description="HTH luxR-type" evidence="5">
    <location>
        <begin position="70"/>
        <end position="135"/>
    </location>
</feature>
<comment type="caution">
    <text evidence="6">The sequence shown here is derived from an EMBL/GenBank/DDBJ whole genome shotgun (WGS) entry which is preliminary data.</text>
</comment>
<dbReference type="InterPro" id="IPR016032">
    <property type="entry name" value="Sig_transdc_resp-reg_C-effctor"/>
</dbReference>
<evidence type="ECO:0000256" key="4">
    <source>
        <dbReference type="SAM" id="Phobius"/>
    </source>
</evidence>